<proteinExistence type="predicted"/>
<dbReference type="RefSeq" id="WP_092908308.1">
    <property type="nucleotide sequence ID" value="NZ_FOUZ01000008.1"/>
</dbReference>
<dbReference type="Proteomes" id="UP000199149">
    <property type="component" value="Unassembled WGS sequence"/>
</dbReference>
<reference evidence="2" key="1">
    <citation type="submission" date="2016-10" db="EMBL/GenBank/DDBJ databases">
        <authorList>
            <person name="Varghese N."/>
            <person name="Submissions S."/>
        </authorList>
    </citation>
    <scope>NUCLEOTIDE SEQUENCE [LARGE SCALE GENOMIC DNA]</scope>
    <source>
        <strain evidence="2">XJ109</strain>
    </source>
</reference>
<protein>
    <submittedName>
        <fullName evidence="1">Uncharacterized protein</fullName>
    </submittedName>
</protein>
<evidence type="ECO:0000313" key="2">
    <source>
        <dbReference type="Proteomes" id="UP000199149"/>
    </source>
</evidence>
<gene>
    <name evidence="1" type="ORF">SAMN05421738_10866</name>
</gene>
<dbReference type="OrthoDB" id="703951at2"/>
<keyword evidence="2" id="KW-1185">Reference proteome</keyword>
<accession>A0A1I4X597</accession>
<organism evidence="1 2">
    <name type="scientific">Algoriella xinjiangensis</name>
    <dbReference type="NCBI Taxonomy" id="684065"/>
    <lineage>
        <taxon>Bacteria</taxon>
        <taxon>Pseudomonadati</taxon>
        <taxon>Bacteroidota</taxon>
        <taxon>Flavobacteriia</taxon>
        <taxon>Flavobacteriales</taxon>
        <taxon>Weeksellaceae</taxon>
        <taxon>Algoriella</taxon>
    </lineage>
</organism>
<dbReference type="AlphaFoldDB" id="A0A1I4X597"/>
<dbReference type="EMBL" id="FOUZ01000008">
    <property type="protein sequence ID" value="SFN20550.1"/>
    <property type="molecule type" value="Genomic_DNA"/>
</dbReference>
<name>A0A1I4X597_9FLAO</name>
<sequence>MSSCNEDLDEEYLVETNDELFPKDYFSLKYFDQNSSEEDSVLIIFDNQKRPISKTVKTITYKYTDLVKYIGDSIYEISRNNEIIEKGTYLKKSHYKDILIYKNESTKGNTFTKYDYIELEKDLVLKTKSIYSVSNKDSLIEKHQYNWERNGKYPHLTNLKNIEILYAKDGAIDTISKSKTVLEFSNYDTYSNPFIRLGIFDDINYRNLSFNNYRTLTIKVYDEMGELSFPIPFYTIFKYKNGKVDLTK</sequence>
<evidence type="ECO:0000313" key="1">
    <source>
        <dbReference type="EMBL" id="SFN20550.1"/>
    </source>
</evidence>